<dbReference type="Proteomes" id="UP000325313">
    <property type="component" value="Unassembled WGS sequence"/>
</dbReference>
<dbReference type="AlphaFoldDB" id="A0A5B0SJT9"/>
<feature type="region of interest" description="Disordered" evidence="1">
    <location>
        <begin position="1"/>
        <end position="76"/>
    </location>
</feature>
<organism evidence="2 3">
    <name type="scientific">Puccinia graminis f. sp. tritici</name>
    <dbReference type="NCBI Taxonomy" id="56615"/>
    <lineage>
        <taxon>Eukaryota</taxon>
        <taxon>Fungi</taxon>
        <taxon>Dikarya</taxon>
        <taxon>Basidiomycota</taxon>
        <taxon>Pucciniomycotina</taxon>
        <taxon>Pucciniomycetes</taxon>
        <taxon>Pucciniales</taxon>
        <taxon>Pucciniaceae</taxon>
        <taxon>Puccinia</taxon>
    </lineage>
</organism>
<name>A0A5B0SJT9_PUCGR</name>
<sequence length="113" mass="12374">MTNILTRHSTQHTEDTDNQSPHRPSTHHTINLVMQTSTPPVHLDVPVAGSRGTAPGQHPPQIRASQAHAPPQIKGHPWDVLVEHPRDVPPMHPTAVLEVFQGCPLKDFTSAGF</sequence>
<evidence type="ECO:0000313" key="2">
    <source>
        <dbReference type="EMBL" id="KAA1138087.1"/>
    </source>
</evidence>
<proteinExistence type="predicted"/>
<feature type="compositionally biased region" description="Polar residues" evidence="1">
    <location>
        <begin position="18"/>
        <end position="39"/>
    </location>
</feature>
<evidence type="ECO:0000256" key="1">
    <source>
        <dbReference type="SAM" id="MobiDB-lite"/>
    </source>
</evidence>
<accession>A0A5B0SJT9</accession>
<dbReference type="EMBL" id="VDEP01000004">
    <property type="protein sequence ID" value="KAA1138087.1"/>
    <property type="molecule type" value="Genomic_DNA"/>
</dbReference>
<reference evidence="2 3" key="1">
    <citation type="submission" date="2019-05" db="EMBL/GenBank/DDBJ databases">
        <title>Emergence of the Ug99 lineage of the wheat stem rust pathogen through somatic hybridization.</title>
        <authorList>
            <person name="Li F."/>
            <person name="Upadhyaya N.M."/>
            <person name="Sperschneider J."/>
            <person name="Matny O."/>
            <person name="Nguyen-Phuc H."/>
            <person name="Mago R."/>
            <person name="Raley C."/>
            <person name="Miller M.E."/>
            <person name="Silverstein K.A.T."/>
            <person name="Henningsen E."/>
            <person name="Hirsch C.D."/>
            <person name="Visser B."/>
            <person name="Pretorius Z.A."/>
            <person name="Steffenson B.J."/>
            <person name="Schwessinger B."/>
            <person name="Dodds P.N."/>
            <person name="Figueroa M."/>
        </authorList>
    </citation>
    <scope>NUCLEOTIDE SEQUENCE [LARGE SCALE GENOMIC DNA]</scope>
    <source>
        <strain evidence="2 3">Ug99</strain>
    </source>
</reference>
<gene>
    <name evidence="2" type="ORF">PGTUg99_030048</name>
</gene>
<protein>
    <submittedName>
        <fullName evidence="2">Uncharacterized protein</fullName>
    </submittedName>
</protein>
<comment type="caution">
    <text evidence="2">The sequence shown here is derived from an EMBL/GenBank/DDBJ whole genome shotgun (WGS) entry which is preliminary data.</text>
</comment>
<evidence type="ECO:0000313" key="3">
    <source>
        <dbReference type="Proteomes" id="UP000325313"/>
    </source>
</evidence>